<evidence type="ECO:0000259" key="2">
    <source>
        <dbReference type="PROSITE" id="PS50994"/>
    </source>
</evidence>
<feature type="region of interest" description="Disordered" evidence="1">
    <location>
        <begin position="81"/>
        <end position="106"/>
    </location>
</feature>
<dbReference type="GO" id="GO:0003677">
    <property type="term" value="F:DNA binding"/>
    <property type="evidence" value="ECO:0007669"/>
    <property type="project" value="InterPro"/>
</dbReference>
<feature type="domain" description="HTH Mu-type" evidence="3">
    <location>
        <begin position="5"/>
        <end position="72"/>
    </location>
</feature>
<dbReference type="InterPro" id="IPR001584">
    <property type="entry name" value="Integrase_cat-core"/>
</dbReference>
<name>U6Q1M6_9NEIS</name>
<dbReference type="InterPro" id="IPR009061">
    <property type="entry name" value="DNA-bd_dom_put_sf"/>
</dbReference>
<reference evidence="5 6" key="1">
    <citation type="submission" date="2010-03" db="EMBL/GenBank/DDBJ databases">
        <authorList>
            <consortium name="The Broad Institute Genome Sequencing Platform"/>
            <person name="Ward D."/>
            <person name="Earl A."/>
            <person name="Feldgarden M."/>
            <person name="Gevers D."/>
            <person name="Young S."/>
            <person name="Zeng Q."/>
            <person name="Koehrsen M."/>
            <person name="Alvarado L."/>
            <person name="Berlin A.M."/>
            <person name="Borenstein D."/>
            <person name="Chapman S.B."/>
            <person name="Chen Z."/>
            <person name="Engels R."/>
            <person name="Freedman E."/>
            <person name="Gellesch M."/>
            <person name="Goldberg J."/>
            <person name="Griggs A."/>
            <person name="Gujja S."/>
            <person name="Heilman E.R."/>
            <person name="Heiman D.I."/>
            <person name="Hepburn T.A."/>
            <person name="Howarth C."/>
            <person name="Jen D."/>
            <person name="Larson L."/>
            <person name="Mehta T."/>
            <person name="Park D."/>
            <person name="Pearson M."/>
            <person name="Richards J."/>
            <person name="Roberts A."/>
            <person name="Saif S."/>
            <person name="Shea T.D."/>
            <person name="Shenoy N."/>
            <person name="Sisk P."/>
            <person name="Stolte C."/>
            <person name="Sykes S.N."/>
            <person name="Walk T."/>
            <person name="White J."/>
            <person name="Yandava C."/>
            <person name="Izard J."/>
            <person name="Baranova O.V."/>
            <person name="Blanton J.M."/>
            <person name="Tanner A.C."/>
            <person name="Dewhirst F."/>
            <person name="Haas B."/>
            <person name="Nusbaum C."/>
            <person name="Birren B."/>
        </authorList>
    </citation>
    <scope>NUCLEOTIDE SEQUENCE [LARGE SCALE GENOMIC DNA]</scope>
    <source>
        <strain evidence="5 6">ATCC 29453</strain>
    </source>
</reference>
<dbReference type="Proteomes" id="UP000017813">
    <property type="component" value="Unassembled WGS sequence"/>
</dbReference>
<evidence type="ECO:0008006" key="7">
    <source>
        <dbReference type="Google" id="ProtNLM"/>
    </source>
</evidence>
<dbReference type="EMBL" id="ADCY02000065">
    <property type="protein sequence ID" value="EFG29887.2"/>
    <property type="molecule type" value="Genomic_DNA"/>
</dbReference>
<dbReference type="eggNOG" id="COG2801">
    <property type="taxonomic scope" value="Bacteria"/>
</dbReference>
<dbReference type="SUPFAM" id="SSF50610">
    <property type="entry name" value="mu transposase, C-terminal domain"/>
    <property type="match status" value="1"/>
</dbReference>
<dbReference type="Pfam" id="PF09299">
    <property type="entry name" value="Mu-transpos_C"/>
    <property type="match status" value="1"/>
</dbReference>
<dbReference type="SUPFAM" id="SSF53098">
    <property type="entry name" value="Ribonuclease H-like"/>
    <property type="match status" value="1"/>
</dbReference>
<dbReference type="InterPro" id="IPR036397">
    <property type="entry name" value="RNaseH_sf"/>
</dbReference>
<dbReference type="STRING" id="641147.HMPREF9021_02294"/>
<sequence length="704" mass="80571">MELKSHYALTELLAMGLHNVPSTIQGWHYKATKENWQFCEVACQGGKGGKRREYAPPPEIMQQIRELYKAHVMAHVPIPLPKLSETTPHKEALSGSTQKQRQQADAREAVLEAIDDLVAKHKSQNQPISREEAIITAITLAKSGEYEVLAKTMLMACDKRGGGGKLPDKRTIYRWFAKRETAESLMPKVPQKNMVAPTWFDVFYRFYNLPSQPSVALAFKMFEAQWRLQGGEMPSIHQARRLLSKMGVVKRERGRKGAKELKNILPHKVRDFWHLEPAEVYSADGHQVDWEVLNPLSGLPFRPEITTVMDVGTRKIVGWSVGFAESRFTVLEALSHSSLTAIPAIWYVDWGKGFENIMMTDETVGLMNRLGITMKHSIAYNAQAKGAIERSHQLFTHAAKMFATYIGKDMDGEAKRQMFLQTRKEIKLQGHIINSPVPTWDEFKGFIEQLIADYNAKPHRSLPKDGSLKRHLSPNEFWEMKLAEMSEPPIKVAEDEVAYLFRPQIVRTVERGKVKLFNNVYFSHDLTEFHGLEVIVGYDVQDAEFVWIFDDNQRFICKAEWHGNSTDYFPKSVREQAKDKRDETRLKRIEAQKDKVLAERKPVLLEHQSSVNLGGLVVDLAQAKRETEAVLLPRAEIKPEPKTVEVLDAEGWHLPNTEAGRWAEWSRLAALSEADLLREPERAQRWLVSYTRTPEFKVMNKQVA</sequence>
<feature type="domain" description="Integrase catalytic" evidence="2">
    <location>
        <begin position="273"/>
        <end position="446"/>
    </location>
</feature>
<dbReference type="HOGENOM" id="CLU_017655_0_0_4"/>
<reference evidence="5 6" key="2">
    <citation type="submission" date="2011-10" db="EMBL/GenBank/DDBJ databases">
        <title>The Genome Sequence of Simonsiella muelleri ATCC 29453.</title>
        <authorList>
            <consortium name="The Broad Institute Genome Sequencing Platform"/>
            <consortium name="The Broad Institute Genome Sequencing Center for Infectious Disease"/>
            <person name="Earl A."/>
            <person name="Ward D."/>
            <person name="Feldgarden M."/>
            <person name="Gevers D."/>
            <person name="Izard J."/>
            <person name="Baranova O.V."/>
            <person name="Blanton J.M."/>
            <person name="Tanner A.C."/>
            <person name="Dewhirst F."/>
            <person name="Young S.K."/>
            <person name="Zeng Q."/>
            <person name="Gargeya S."/>
            <person name="Fitzgerald M."/>
            <person name="Haas B."/>
            <person name="Abouelleil A."/>
            <person name="Alvarado L."/>
            <person name="Arachchi H.M."/>
            <person name="Berlin A."/>
            <person name="Brown A."/>
            <person name="Chapman S.B."/>
            <person name="Chen Z."/>
            <person name="Dunbar C."/>
            <person name="Freedman E."/>
            <person name="Gearin G."/>
            <person name="Goldberg J."/>
            <person name="Griggs A."/>
            <person name="Gujja S."/>
            <person name="Heiman D."/>
            <person name="Howarth C."/>
            <person name="Larson L."/>
            <person name="Lui A."/>
            <person name="MacDonald P.J.P."/>
            <person name="Montmayeur A."/>
            <person name="Murphy C."/>
            <person name="Neiman D."/>
            <person name="Pearson M."/>
            <person name="Priest M."/>
            <person name="Roberts A."/>
            <person name="Saif S."/>
            <person name="Shea T."/>
            <person name="Shenoy N."/>
            <person name="Sisk P."/>
            <person name="Stolte C."/>
            <person name="Sykes S."/>
            <person name="Wortman J."/>
            <person name="Nusbaum C."/>
            <person name="Birren B."/>
        </authorList>
    </citation>
    <scope>NUCLEOTIDE SEQUENCE [LARGE SCALE GENOMIC DNA]</scope>
    <source>
        <strain evidence="5 6">ATCC 29453</strain>
    </source>
</reference>
<dbReference type="GO" id="GO:0015074">
    <property type="term" value="P:DNA integration"/>
    <property type="evidence" value="ECO:0007669"/>
    <property type="project" value="InterPro"/>
</dbReference>
<dbReference type="InterPro" id="IPR012337">
    <property type="entry name" value="RNaseH-like_sf"/>
</dbReference>
<dbReference type="PROSITE" id="PS50994">
    <property type="entry name" value="INTEGRASE"/>
    <property type="match status" value="1"/>
</dbReference>
<dbReference type="Gene3D" id="3.30.420.10">
    <property type="entry name" value="Ribonuclease H-like superfamily/Ribonuclease H"/>
    <property type="match status" value="1"/>
</dbReference>
<dbReference type="OrthoDB" id="5676324at2"/>
<protein>
    <recommendedName>
        <fullName evidence="7">Integrase catalytic domain-containing protein</fullName>
    </recommendedName>
</protein>
<evidence type="ECO:0000313" key="6">
    <source>
        <dbReference type="Proteomes" id="UP000017813"/>
    </source>
</evidence>
<dbReference type="InterPro" id="IPR015378">
    <property type="entry name" value="Transposase-like_Mu_C"/>
</dbReference>
<dbReference type="KEGG" id="smur:BWP33_10860"/>
<evidence type="ECO:0000259" key="3">
    <source>
        <dbReference type="PROSITE" id="PS51702"/>
    </source>
</evidence>
<dbReference type="RefSeq" id="WP_002640932.1">
    <property type="nucleotide sequence ID" value="NZ_CP019448.1"/>
</dbReference>
<accession>U6Q1M6</accession>
<dbReference type="SUPFAM" id="SSF46955">
    <property type="entry name" value="Putative DNA-binding domain"/>
    <property type="match status" value="1"/>
</dbReference>
<dbReference type="Gene3D" id="1.10.10.10">
    <property type="entry name" value="Winged helix-like DNA-binding domain superfamily/Winged helix DNA-binding domain"/>
    <property type="match status" value="1"/>
</dbReference>
<dbReference type="AlphaFoldDB" id="U6Q1M6"/>
<evidence type="ECO:0000313" key="5">
    <source>
        <dbReference type="EMBL" id="EJZ50292.1"/>
    </source>
</evidence>
<dbReference type="Gene3D" id="2.30.30.130">
    <property type="entry name" value="Transposase, Mu, C-terminal"/>
    <property type="match status" value="1"/>
</dbReference>
<organism evidence="5 6">
    <name type="scientific">Simonsiella muelleri ATCC 29453</name>
    <dbReference type="NCBI Taxonomy" id="641147"/>
    <lineage>
        <taxon>Bacteria</taxon>
        <taxon>Pseudomonadati</taxon>
        <taxon>Pseudomonadota</taxon>
        <taxon>Betaproteobacteria</taxon>
        <taxon>Neisseriales</taxon>
        <taxon>Neisseriaceae</taxon>
        <taxon>Simonsiella</taxon>
    </lineage>
</organism>
<evidence type="ECO:0000256" key="1">
    <source>
        <dbReference type="SAM" id="MobiDB-lite"/>
    </source>
</evidence>
<comment type="caution">
    <text evidence="5">The sequence shown here is derived from an EMBL/GenBank/DDBJ whole genome shotgun (WGS) entry which is preliminary data.</text>
</comment>
<dbReference type="PROSITE" id="PS51702">
    <property type="entry name" value="HTH_MU"/>
    <property type="match status" value="1"/>
</dbReference>
<dbReference type="KEGG" id="smur:BWP33_02570"/>
<keyword evidence="6" id="KW-1185">Reference proteome</keyword>
<dbReference type="InterPro" id="IPR009004">
    <property type="entry name" value="Transposase_Mu_C"/>
</dbReference>
<evidence type="ECO:0000313" key="4">
    <source>
        <dbReference type="EMBL" id="EFG29887.2"/>
    </source>
</evidence>
<proteinExistence type="predicted"/>
<dbReference type="EMBL" id="ADCY02000001">
    <property type="protein sequence ID" value="EJZ50292.1"/>
    <property type="molecule type" value="Genomic_DNA"/>
</dbReference>
<dbReference type="InterPro" id="IPR003314">
    <property type="entry name" value="Mu-type_HTH"/>
</dbReference>
<dbReference type="InterPro" id="IPR036388">
    <property type="entry name" value="WH-like_DNA-bd_sf"/>
</dbReference>
<gene>
    <name evidence="4" type="ORF">HMPREF9021_02294</name>
    <name evidence="5" type="ORF">HMPREF9021_02485</name>
</gene>